<evidence type="ECO:0000256" key="6">
    <source>
        <dbReference type="ARBA" id="ARBA00022691"/>
    </source>
</evidence>
<dbReference type="GO" id="GO:0008033">
    <property type="term" value="P:tRNA processing"/>
    <property type="evidence" value="ECO:0007669"/>
    <property type="project" value="UniProtKB-UniRule"/>
</dbReference>
<gene>
    <name evidence="18" type="ORF">AFUS01_LOCUS23992</name>
</gene>
<organism evidence="18 19">
    <name type="scientific">Allacma fusca</name>
    <dbReference type="NCBI Taxonomy" id="39272"/>
    <lineage>
        <taxon>Eukaryota</taxon>
        <taxon>Metazoa</taxon>
        <taxon>Ecdysozoa</taxon>
        <taxon>Arthropoda</taxon>
        <taxon>Hexapoda</taxon>
        <taxon>Collembola</taxon>
        <taxon>Symphypleona</taxon>
        <taxon>Sminthuridae</taxon>
        <taxon>Allacma</taxon>
    </lineage>
</organism>
<dbReference type="GO" id="GO:0005737">
    <property type="term" value="C:cytoplasm"/>
    <property type="evidence" value="ECO:0007669"/>
    <property type="project" value="UniProtKB-SubCell"/>
</dbReference>
<evidence type="ECO:0000256" key="15">
    <source>
        <dbReference type="SAM" id="MobiDB-lite"/>
    </source>
</evidence>
<evidence type="ECO:0000256" key="2">
    <source>
        <dbReference type="ARBA" id="ARBA00022490"/>
    </source>
</evidence>
<dbReference type="PIRSF" id="PIRSF017259">
    <property type="entry name" value="tRNA_mtfrase_TRM11"/>
    <property type="match status" value="1"/>
</dbReference>
<evidence type="ECO:0000313" key="18">
    <source>
        <dbReference type="EMBL" id="CAG7785363.1"/>
    </source>
</evidence>
<dbReference type="PANTHER" id="PTHR13370:SF3">
    <property type="entry name" value="TRNA (GUANINE(10)-N2)-METHYLTRANSFERASE HOMOLOG"/>
    <property type="match status" value="1"/>
</dbReference>
<sequence length="474" mass="54431">MPLKSFLFWFSNEQSGFRFTELESIFRVFRFDLHHYRQKKVMGPFVLMNLPSEDHALKIMSRSVLAHSCVELWSIGDTLNELHDNFRKNLEITEPYVDQRLSLKVETFGKTISMAEKVELIDTFEYIPLKGPIDLKNPELRLKLVQFYGLDPNNVPEFPIKSFFGRWIADGQRHLMAKVSLKDRKFIGNTSMDPLLSLLMANFALIKPNDLVYDPFVGTGSILIAAAMMGGYIIGTDIDYLMLHARTRPSRARAKHRDLDESVRANFIQYGIESQYIDILVADASRPMIRDDIRFDAIITDPPYGVREPTEKIGSLKSYKIKEEHVAMHIPSKIEYCLCDIICDLINNASRRLTINGRLVFWIPVSRDTYEVEKLPSNPCFELIANCEQILTATASRRLLVMEKIREPDESTVTIMDSTALMYRFKFFENDGSKTRKERKKHANQNYGKGCKRGQLLPGHTDATDVAAEVQLPS</sequence>
<keyword evidence="3 14" id="KW-0820">tRNA-binding</keyword>
<comment type="caution">
    <text evidence="18">The sequence shown here is derived from an EMBL/GenBank/DDBJ whole genome shotgun (WGS) entry which is preliminary data.</text>
</comment>
<dbReference type="CDD" id="cd02440">
    <property type="entry name" value="AdoMet_MTases"/>
    <property type="match status" value="1"/>
</dbReference>
<evidence type="ECO:0000256" key="9">
    <source>
        <dbReference type="ARBA" id="ARBA00050985"/>
    </source>
</evidence>
<keyword evidence="4 14" id="KW-0489">Methyltransferase</keyword>
<evidence type="ECO:0000256" key="12">
    <source>
        <dbReference type="ARBA" id="ARBA00067484"/>
    </source>
</evidence>
<keyword evidence="5 14" id="KW-0808">Transferase</keyword>
<dbReference type="InterPro" id="IPR000241">
    <property type="entry name" value="RlmKL-like_Mtase"/>
</dbReference>
<evidence type="ECO:0000256" key="11">
    <source>
        <dbReference type="ARBA" id="ARBA00065434"/>
    </source>
</evidence>
<dbReference type="GO" id="GO:0160102">
    <property type="term" value="F:tRNA (guanine(10)-N2)-methyltransferase activity"/>
    <property type="evidence" value="ECO:0007669"/>
    <property type="project" value="UniProtKB-EC"/>
</dbReference>
<keyword evidence="8 14" id="KW-0694">RNA-binding</keyword>
<evidence type="ECO:0000313" key="19">
    <source>
        <dbReference type="Proteomes" id="UP000708208"/>
    </source>
</evidence>
<keyword evidence="7 14" id="KW-0819">tRNA processing</keyword>
<dbReference type="PROSITE" id="PS00092">
    <property type="entry name" value="N6_MTASE"/>
    <property type="match status" value="1"/>
</dbReference>
<accession>A0A8J2KAR4</accession>
<comment type="function">
    <text evidence="10">Catalytic subunit of the TRMT11-TRM112 methyltransferase complex, that specifically mediates the S-adenosyl-L-methionine-dependent N(2)-methylation of guanosine nucleotide at position 10 (m2G10) in tRNAs. This is one of the major tRNA (guanine-N(2))-methyltransferases.</text>
</comment>
<comment type="subunit">
    <text evidence="11">Part of the heterodimeric TRMT11-TRM112 methyltransferase complex; this complex forms an active tRNA methyltransferase, where TRMT112 acts as an activator of the catalytic subunit TRMT11.</text>
</comment>
<name>A0A8J2KAR4_9HEXA</name>
<dbReference type="Proteomes" id="UP000708208">
    <property type="component" value="Unassembled WGS sequence"/>
</dbReference>
<dbReference type="AlphaFoldDB" id="A0A8J2KAR4"/>
<evidence type="ECO:0000256" key="8">
    <source>
        <dbReference type="ARBA" id="ARBA00022884"/>
    </source>
</evidence>
<evidence type="ECO:0000256" key="4">
    <source>
        <dbReference type="ARBA" id="ARBA00022603"/>
    </source>
</evidence>
<keyword evidence="2" id="KW-0963">Cytoplasm</keyword>
<evidence type="ECO:0000256" key="5">
    <source>
        <dbReference type="ARBA" id="ARBA00022679"/>
    </source>
</evidence>
<evidence type="ECO:0000256" key="7">
    <source>
        <dbReference type="ARBA" id="ARBA00022694"/>
    </source>
</evidence>
<dbReference type="PROSITE" id="PS51627">
    <property type="entry name" value="SAM_MT_TRM11"/>
    <property type="match status" value="1"/>
</dbReference>
<dbReference type="InterPro" id="IPR016691">
    <property type="entry name" value="TRMT11"/>
</dbReference>
<evidence type="ECO:0000256" key="14">
    <source>
        <dbReference type="PROSITE-ProRule" id="PRU00959"/>
    </source>
</evidence>
<evidence type="ECO:0000256" key="10">
    <source>
        <dbReference type="ARBA" id="ARBA00056270"/>
    </source>
</evidence>
<evidence type="ECO:0000259" key="16">
    <source>
        <dbReference type="Pfam" id="PF01170"/>
    </source>
</evidence>
<comment type="subcellular location">
    <subcellularLocation>
        <location evidence="1">Cytoplasm</location>
    </subcellularLocation>
</comment>
<feature type="domain" description="tRNA (guanine(10)-N(2))-methyltransferase TRMT11 N-terminal" evidence="17">
    <location>
        <begin position="5"/>
        <end position="173"/>
    </location>
</feature>
<keyword evidence="6 14" id="KW-0949">S-adenosyl-L-methionine</keyword>
<dbReference type="GO" id="GO:0000049">
    <property type="term" value="F:tRNA binding"/>
    <property type="evidence" value="ECO:0007669"/>
    <property type="project" value="UniProtKB-UniRule"/>
</dbReference>
<feature type="domain" description="Ribosomal RNA large subunit methyltransferase K/L-like methyltransferase" evidence="16">
    <location>
        <begin position="184"/>
        <end position="310"/>
    </location>
</feature>
<keyword evidence="19" id="KW-1185">Reference proteome</keyword>
<evidence type="ECO:0000259" key="17">
    <source>
        <dbReference type="Pfam" id="PF25904"/>
    </source>
</evidence>
<dbReference type="EMBL" id="CAJVCH010294985">
    <property type="protein sequence ID" value="CAG7785363.1"/>
    <property type="molecule type" value="Genomic_DNA"/>
</dbReference>
<comment type="catalytic activity">
    <reaction evidence="9">
        <text>guanosine(10) in tRNA + S-adenosyl-L-methionine = N(2)-methylguanosine(10) in tRNA + S-adenosyl-L-homocysteine + H(+)</text>
        <dbReference type="Rhea" id="RHEA:43128"/>
        <dbReference type="Rhea" id="RHEA-COMP:10355"/>
        <dbReference type="Rhea" id="RHEA-COMP:10357"/>
        <dbReference type="ChEBI" id="CHEBI:15378"/>
        <dbReference type="ChEBI" id="CHEBI:57856"/>
        <dbReference type="ChEBI" id="CHEBI:59789"/>
        <dbReference type="ChEBI" id="CHEBI:74269"/>
        <dbReference type="ChEBI" id="CHEBI:74481"/>
        <dbReference type="EC" id="2.1.1.214"/>
    </reaction>
    <physiologicalReaction direction="left-to-right" evidence="9">
        <dbReference type="Rhea" id="RHEA:43129"/>
    </physiologicalReaction>
</comment>
<evidence type="ECO:0000256" key="3">
    <source>
        <dbReference type="ARBA" id="ARBA00022555"/>
    </source>
</evidence>
<dbReference type="Pfam" id="PF25904">
    <property type="entry name" value="Tmrp11_N"/>
    <property type="match status" value="1"/>
</dbReference>
<dbReference type="OrthoDB" id="296065at2759"/>
<proteinExistence type="inferred from homology"/>
<dbReference type="Pfam" id="PF01170">
    <property type="entry name" value="UPF0020"/>
    <property type="match status" value="1"/>
</dbReference>
<feature type="region of interest" description="Disordered" evidence="15">
    <location>
        <begin position="434"/>
        <end position="460"/>
    </location>
</feature>
<evidence type="ECO:0000256" key="1">
    <source>
        <dbReference type="ARBA" id="ARBA00004496"/>
    </source>
</evidence>
<comment type="similarity">
    <text evidence="14">Belongs to the class I-like SAM-binding methyltransferase superfamily. TRM11 methyltransferase family.</text>
</comment>
<dbReference type="PANTHER" id="PTHR13370">
    <property type="entry name" value="RNA METHYLASE-RELATED"/>
    <property type="match status" value="1"/>
</dbReference>
<reference evidence="18" key="1">
    <citation type="submission" date="2021-06" db="EMBL/GenBank/DDBJ databases">
        <authorList>
            <person name="Hodson N. C."/>
            <person name="Mongue J. A."/>
            <person name="Jaron S. K."/>
        </authorList>
    </citation>
    <scope>NUCLEOTIDE SEQUENCE</scope>
</reference>
<dbReference type="GO" id="GO:0032259">
    <property type="term" value="P:methylation"/>
    <property type="evidence" value="ECO:0007669"/>
    <property type="project" value="UniProtKB-UniRule"/>
</dbReference>
<dbReference type="InterPro" id="IPR059073">
    <property type="entry name" value="TRMT11_N"/>
</dbReference>
<dbReference type="InterPro" id="IPR002052">
    <property type="entry name" value="DNA_methylase_N6_adenine_CS"/>
</dbReference>
<protein>
    <recommendedName>
        <fullName evidence="12">tRNA (guanine(10)-N(2))-methyltransferase TRMT11</fullName>
    </recommendedName>
    <alternativeName>
        <fullName evidence="13">tRNA methyltransferase 11 homolog</fullName>
    </alternativeName>
</protein>
<evidence type="ECO:0000256" key="13">
    <source>
        <dbReference type="ARBA" id="ARBA00075308"/>
    </source>
</evidence>